<accession>A0A445BLA6</accession>
<organism evidence="2 3">
    <name type="scientific">Arachis hypogaea</name>
    <name type="common">Peanut</name>
    <dbReference type="NCBI Taxonomy" id="3818"/>
    <lineage>
        <taxon>Eukaryota</taxon>
        <taxon>Viridiplantae</taxon>
        <taxon>Streptophyta</taxon>
        <taxon>Embryophyta</taxon>
        <taxon>Tracheophyta</taxon>
        <taxon>Spermatophyta</taxon>
        <taxon>Magnoliopsida</taxon>
        <taxon>eudicotyledons</taxon>
        <taxon>Gunneridae</taxon>
        <taxon>Pentapetalae</taxon>
        <taxon>rosids</taxon>
        <taxon>fabids</taxon>
        <taxon>Fabales</taxon>
        <taxon>Fabaceae</taxon>
        <taxon>Papilionoideae</taxon>
        <taxon>50 kb inversion clade</taxon>
        <taxon>dalbergioids sensu lato</taxon>
        <taxon>Dalbergieae</taxon>
        <taxon>Pterocarpus clade</taxon>
        <taxon>Arachis</taxon>
    </lineage>
</organism>
<keyword evidence="1" id="KW-0472">Membrane</keyword>
<keyword evidence="1" id="KW-1133">Transmembrane helix</keyword>
<gene>
    <name evidence="2" type="ORF">Ahy_A09g045011</name>
</gene>
<keyword evidence="3" id="KW-1185">Reference proteome</keyword>
<feature type="transmembrane region" description="Helical" evidence="1">
    <location>
        <begin position="20"/>
        <end position="43"/>
    </location>
</feature>
<dbReference type="AlphaFoldDB" id="A0A445BLA6"/>
<proteinExistence type="predicted"/>
<evidence type="ECO:0000313" key="2">
    <source>
        <dbReference type="EMBL" id="RYR39458.1"/>
    </source>
</evidence>
<evidence type="ECO:0000256" key="1">
    <source>
        <dbReference type="SAM" id="Phobius"/>
    </source>
</evidence>
<reference evidence="2 3" key="1">
    <citation type="submission" date="2019-01" db="EMBL/GenBank/DDBJ databases">
        <title>Sequencing of cultivated peanut Arachis hypogaea provides insights into genome evolution and oil improvement.</title>
        <authorList>
            <person name="Chen X."/>
        </authorList>
    </citation>
    <scope>NUCLEOTIDE SEQUENCE [LARGE SCALE GENOMIC DNA]</scope>
    <source>
        <strain evidence="3">cv. Fuhuasheng</strain>
        <tissue evidence="2">Leaves</tissue>
    </source>
</reference>
<evidence type="ECO:0008006" key="4">
    <source>
        <dbReference type="Google" id="ProtNLM"/>
    </source>
</evidence>
<protein>
    <recommendedName>
        <fullName evidence="4">Transmembrane protein</fullName>
    </recommendedName>
</protein>
<sequence>MPSLALIEAVPPSPSSLCSPHHRCCAALTIVISVLLIIVFAVLTSLNRNRTGVKNVKNERRQGVEK</sequence>
<dbReference type="Proteomes" id="UP000289738">
    <property type="component" value="Chromosome A09"/>
</dbReference>
<name>A0A445BLA6_ARAHY</name>
<evidence type="ECO:0000313" key="3">
    <source>
        <dbReference type="Proteomes" id="UP000289738"/>
    </source>
</evidence>
<dbReference type="EMBL" id="SDMP01000009">
    <property type="protein sequence ID" value="RYR39458.1"/>
    <property type="molecule type" value="Genomic_DNA"/>
</dbReference>
<comment type="caution">
    <text evidence="2">The sequence shown here is derived from an EMBL/GenBank/DDBJ whole genome shotgun (WGS) entry which is preliminary data.</text>
</comment>
<keyword evidence="1" id="KW-0812">Transmembrane</keyword>